<sequence>MDVEAEISTLFGLPLEEFVAARNALGKRARTDVSADLAARIKALRKPTTTAWLANQLARRHREDVDELVDLGARMREATAARDGDLLRELTARRKELVDALSRAARELAGAAGYGMSDDVASALGETLHAALADPASGEQLRAGRLGRALQHTGFGPVIGGDETADVISLGQARSVREQRRADPTTATPAAPAATPATTPTATPAATPGTGDEGGADEALATAPSPDAARTEPPRHENRRQERDRRRTEASEELERARSAVAAADEHVDELTAALEHRRTQLHDAEATVQRLTDELESARRQLERTRAAVDDTHAELEGAGAEAEAARNRRREATRHLARLDGS</sequence>
<protein>
    <submittedName>
        <fullName evidence="2">Uncharacterized protein</fullName>
    </submittedName>
</protein>
<evidence type="ECO:0000256" key="1">
    <source>
        <dbReference type="SAM" id="MobiDB-lite"/>
    </source>
</evidence>
<accession>A0A2P8DWF4</accession>
<organism evidence="2 3">
    <name type="scientific">Haloactinopolyspora alba</name>
    <dbReference type="NCBI Taxonomy" id="648780"/>
    <lineage>
        <taxon>Bacteria</taxon>
        <taxon>Bacillati</taxon>
        <taxon>Actinomycetota</taxon>
        <taxon>Actinomycetes</taxon>
        <taxon>Jiangellales</taxon>
        <taxon>Jiangellaceae</taxon>
        <taxon>Haloactinopolyspora</taxon>
    </lineage>
</organism>
<evidence type="ECO:0000313" key="2">
    <source>
        <dbReference type="EMBL" id="PSL01542.1"/>
    </source>
</evidence>
<dbReference type="RefSeq" id="WP_165358714.1">
    <property type="nucleotide sequence ID" value="NZ_PYGE01000013.1"/>
</dbReference>
<evidence type="ECO:0000313" key="3">
    <source>
        <dbReference type="Proteomes" id="UP000243528"/>
    </source>
</evidence>
<feature type="compositionally biased region" description="Basic and acidic residues" evidence="1">
    <location>
        <begin position="229"/>
        <end position="264"/>
    </location>
</feature>
<keyword evidence="3" id="KW-1185">Reference proteome</keyword>
<feature type="compositionally biased region" description="Basic and acidic residues" evidence="1">
    <location>
        <begin position="306"/>
        <end position="317"/>
    </location>
</feature>
<feature type="compositionally biased region" description="Basic and acidic residues" evidence="1">
    <location>
        <begin position="335"/>
        <end position="344"/>
    </location>
</feature>
<feature type="region of interest" description="Disordered" evidence="1">
    <location>
        <begin position="174"/>
        <end position="264"/>
    </location>
</feature>
<dbReference type="AlphaFoldDB" id="A0A2P8DWF4"/>
<dbReference type="EMBL" id="PYGE01000013">
    <property type="protein sequence ID" value="PSL01542.1"/>
    <property type="molecule type" value="Genomic_DNA"/>
</dbReference>
<dbReference type="Proteomes" id="UP000243528">
    <property type="component" value="Unassembled WGS sequence"/>
</dbReference>
<name>A0A2P8DWF4_9ACTN</name>
<reference evidence="2 3" key="1">
    <citation type="submission" date="2018-03" db="EMBL/GenBank/DDBJ databases">
        <title>Genomic Encyclopedia of Archaeal and Bacterial Type Strains, Phase II (KMG-II): from individual species to whole genera.</title>
        <authorList>
            <person name="Goeker M."/>
        </authorList>
    </citation>
    <scope>NUCLEOTIDE SEQUENCE [LARGE SCALE GENOMIC DNA]</scope>
    <source>
        <strain evidence="2 3">DSM 45211</strain>
    </source>
</reference>
<feature type="region of interest" description="Disordered" evidence="1">
    <location>
        <begin position="306"/>
        <end position="344"/>
    </location>
</feature>
<dbReference type="Gene3D" id="1.20.120.330">
    <property type="entry name" value="Nucleotidyltransferases domain 2"/>
    <property type="match status" value="1"/>
</dbReference>
<comment type="caution">
    <text evidence="2">The sequence shown here is derived from an EMBL/GenBank/DDBJ whole genome shotgun (WGS) entry which is preliminary data.</text>
</comment>
<proteinExistence type="predicted"/>
<gene>
    <name evidence="2" type="ORF">CLV30_11330</name>
</gene>
<feature type="compositionally biased region" description="Low complexity" evidence="1">
    <location>
        <begin position="184"/>
        <end position="210"/>
    </location>
</feature>